<comment type="caution">
    <text evidence="3">The sequence shown here is derived from an EMBL/GenBank/DDBJ whole genome shotgun (WGS) entry which is preliminary data.</text>
</comment>
<dbReference type="InterPro" id="IPR046960">
    <property type="entry name" value="PPR_At4g14850-like_plant"/>
</dbReference>
<sequence length="168" mass="18355">MLAKAFDDIVYKDEISWSSIIGSHMQSGIELEAVNLCKEMLAEGIYFTSFSLPLCIAASAKLAAIDLGKQFHPFFVKLGLEGDIFVGSSIVDMYSKCGNVEASQKAFKELEEPNEVSFNAMISGFARQGNAAKAIELISKDGEDGPSPEWGHLFSHFISLQSYGSSRR</sequence>
<accession>A0ABD1UAM6</accession>
<gene>
    <name evidence="3" type="ORF">Fot_25963</name>
</gene>
<reference evidence="4" key="1">
    <citation type="submission" date="2024-07" db="EMBL/GenBank/DDBJ databases">
        <title>Two chromosome-level genome assemblies of Korean endemic species Abeliophyllum distichum and Forsythia ovata (Oleaceae).</title>
        <authorList>
            <person name="Jang H."/>
        </authorList>
    </citation>
    <scope>NUCLEOTIDE SEQUENCE [LARGE SCALE GENOMIC DNA]</scope>
</reference>
<dbReference type="AlphaFoldDB" id="A0ABD1UAM6"/>
<dbReference type="EMBL" id="JBFOLJ010000007">
    <property type="protein sequence ID" value="KAL2522040.1"/>
    <property type="molecule type" value="Genomic_DNA"/>
</dbReference>
<dbReference type="PROSITE" id="PS51375">
    <property type="entry name" value="PPR"/>
    <property type="match status" value="1"/>
</dbReference>
<dbReference type="InterPro" id="IPR011990">
    <property type="entry name" value="TPR-like_helical_dom_sf"/>
</dbReference>
<evidence type="ECO:0000313" key="4">
    <source>
        <dbReference type="Proteomes" id="UP001604277"/>
    </source>
</evidence>
<dbReference type="InterPro" id="IPR002885">
    <property type="entry name" value="PPR_rpt"/>
</dbReference>
<dbReference type="Gene3D" id="1.25.40.10">
    <property type="entry name" value="Tetratricopeptide repeat domain"/>
    <property type="match status" value="1"/>
</dbReference>
<dbReference type="Pfam" id="PF12854">
    <property type="entry name" value="PPR_1"/>
    <property type="match status" value="1"/>
</dbReference>
<organism evidence="3 4">
    <name type="scientific">Forsythia ovata</name>
    <dbReference type="NCBI Taxonomy" id="205694"/>
    <lineage>
        <taxon>Eukaryota</taxon>
        <taxon>Viridiplantae</taxon>
        <taxon>Streptophyta</taxon>
        <taxon>Embryophyta</taxon>
        <taxon>Tracheophyta</taxon>
        <taxon>Spermatophyta</taxon>
        <taxon>Magnoliopsida</taxon>
        <taxon>eudicotyledons</taxon>
        <taxon>Gunneridae</taxon>
        <taxon>Pentapetalae</taxon>
        <taxon>asterids</taxon>
        <taxon>lamiids</taxon>
        <taxon>Lamiales</taxon>
        <taxon>Oleaceae</taxon>
        <taxon>Forsythieae</taxon>
        <taxon>Forsythia</taxon>
    </lineage>
</organism>
<dbReference type="NCBIfam" id="TIGR00756">
    <property type="entry name" value="PPR"/>
    <property type="match status" value="1"/>
</dbReference>
<keyword evidence="4" id="KW-1185">Reference proteome</keyword>
<proteinExistence type="predicted"/>
<name>A0ABD1UAM6_9LAMI</name>
<dbReference type="PANTHER" id="PTHR47926">
    <property type="entry name" value="PENTATRICOPEPTIDE REPEAT-CONTAINING PROTEIN"/>
    <property type="match status" value="1"/>
</dbReference>
<protein>
    <submittedName>
        <fullName evidence="3">Pentatricopeptide repeat-containing protein</fullName>
    </submittedName>
</protein>
<feature type="repeat" description="PPR" evidence="2">
    <location>
        <begin position="114"/>
        <end position="148"/>
    </location>
</feature>
<evidence type="ECO:0000256" key="1">
    <source>
        <dbReference type="ARBA" id="ARBA00022737"/>
    </source>
</evidence>
<dbReference type="Pfam" id="PF01535">
    <property type="entry name" value="PPR"/>
    <property type="match status" value="1"/>
</dbReference>
<evidence type="ECO:0000313" key="3">
    <source>
        <dbReference type="EMBL" id="KAL2522040.1"/>
    </source>
</evidence>
<dbReference type="Proteomes" id="UP001604277">
    <property type="component" value="Unassembled WGS sequence"/>
</dbReference>
<evidence type="ECO:0000256" key="2">
    <source>
        <dbReference type="PROSITE-ProRule" id="PRU00708"/>
    </source>
</evidence>
<keyword evidence="1" id="KW-0677">Repeat</keyword>